<protein>
    <recommendedName>
        <fullName evidence="4">GIY-YIG domain-containing protein</fullName>
    </recommendedName>
</protein>
<evidence type="ECO:0000313" key="2">
    <source>
        <dbReference type="EMBL" id="KAJ8304620.1"/>
    </source>
</evidence>
<dbReference type="EMBL" id="JARBDR010000903">
    <property type="protein sequence ID" value="KAJ8304620.1"/>
    <property type="molecule type" value="Genomic_DNA"/>
</dbReference>
<keyword evidence="3" id="KW-1185">Reference proteome</keyword>
<reference evidence="2 3" key="1">
    <citation type="submission" date="2022-12" db="EMBL/GenBank/DDBJ databases">
        <title>Chromosome-level genome of Tegillarca granosa.</title>
        <authorList>
            <person name="Kim J."/>
        </authorList>
    </citation>
    <scope>NUCLEOTIDE SEQUENCE [LARGE SCALE GENOMIC DNA]</scope>
    <source>
        <strain evidence="2">Teg-2019</strain>
        <tissue evidence="2">Adductor muscle</tissue>
    </source>
</reference>
<comment type="caution">
    <text evidence="2">The sequence shown here is derived from an EMBL/GenBank/DDBJ whole genome shotgun (WGS) entry which is preliminary data.</text>
</comment>
<sequence length="227" mass="26103">MFTEDESDDGRYSHSNPQSKTERFQRLQLRKGRILLRIPKVKGQKMTKYGTNVFTVRDTDGKLYAKSTYVGIRAAINRHFSSPPHIKKFNILTDLDFYLSNQIFNSMLRKIQAEGLHKASHYLPITEGDMEKLRSSEILSLGSAKTLQYKVWFSLMLQLSRMVKSNDLGIEYVEMVSSEKTKNHQGDPSDKSFKTKPRIYATGANDCPATRVTESDYIWYTSRPVGE</sequence>
<organism evidence="2 3">
    <name type="scientific">Tegillarca granosa</name>
    <name type="common">Malaysian cockle</name>
    <name type="synonym">Anadara granosa</name>
    <dbReference type="NCBI Taxonomy" id="220873"/>
    <lineage>
        <taxon>Eukaryota</taxon>
        <taxon>Metazoa</taxon>
        <taxon>Spiralia</taxon>
        <taxon>Lophotrochozoa</taxon>
        <taxon>Mollusca</taxon>
        <taxon>Bivalvia</taxon>
        <taxon>Autobranchia</taxon>
        <taxon>Pteriomorphia</taxon>
        <taxon>Arcoida</taxon>
        <taxon>Arcoidea</taxon>
        <taxon>Arcidae</taxon>
        <taxon>Tegillarca</taxon>
    </lineage>
</organism>
<evidence type="ECO:0000256" key="1">
    <source>
        <dbReference type="SAM" id="MobiDB-lite"/>
    </source>
</evidence>
<accession>A0ABQ9EMI0</accession>
<proteinExistence type="predicted"/>
<evidence type="ECO:0008006" key="4">
    <source>
        <dbReference type="Google" id="ProtNLM"/>
    </source>
</evidence>
<feature type="region of interest" description="Disordered" evidence="1">
    <location>
        <begin position="1"/>
        <end position="24"/>
    </location>
</feature>
<dbReference type="PANTHER" id="PTHR21446:SF6">
    <property type="entry name" value="MITOCHONDRIAL ANTIVIRAL-SIGNALING PROTEIN"/>
    <property type="match status" value="1"/>
</dbReference>
<name>A0ABQ9EMI0_TEGGR</name>
<dbReference type="PANTHER" id="PTHR21446">
    <property type="entry name" value="DUF3504 DOMAIN-CONTAINING PROTEIN"/>
    <property type="match status" value="1"/>
</dbReference>
<evidence type="ECO:0000313" key="3">
    <source>
        <dbReference type="Proteomes" id="UP001217089"/>
    </source>
</evidence>
<dbReference type="InterPro" id="IPR052787">
    <property type="entry name" value="MAVS"/>
</dbReference>
<gene>
    <name evidence="2" type="ORF">KUTeg_018203</name>
</gene>
<dbReference type="Proteomes" id="UP001217089">
    <property type="component" value="Unassembled WGS sequence"/>
</dbReference>